<dbReference type="InterPro" id="IPR006075">
    <property type="entry name" value="Asn/Gln-tRNA_Trfase_suB/E_cat"/>
</dbReference>
<evidence type="ECO:0000256" key="2">
    <source>
        <dbReference type="ARBA" id="ARBA00022741"/>
    </source>
</evidence>
<dbReference type="InterPro" id="IPR017958">
    <property type="entry name" value="Gln-tRNA_amidoTrfase_suB_CS"/>
</dbReference>
<dbReference type="Pfam" id="PF02934">
    <property type="entry name" value="GatB_N"/>
    <property type="match status" value="1"/>
</dbReference>
<accession>X0ULP0</accession>
<dbReference type="PANTHER" id="PTHR11659">
    <property type="entry name" value="GLUTAMYL-TRNA GLN AMIDOTRANSFERASE SUBUNIT B MITOCHONDRIAL AND PROKARYOTIC PET112-RELATED"/>
    <property type="match status" value="1"/>
</dbReference>
<dbReference type="GO" id="GO:0070681">
    <property type="term" value="P:glutaminyl-tRNAGln biosynthesis via transamidation"/>
    <property type="evidence" value="ECO:0007669"/>
    <property type="project" value="TreeGrafter"/>
</dbReference>
<feature type="non-terminal residue" evidence="6">
    <location>
        <position position="1"/>
    </location>
</feature>
<comment type="caution">
    <text evidence="6">The sequence shown here is derived from an EMBL/GenBank/DDBJ whole genome shotgun (WGS) entry which is preliminary data.</text>
</comment>
<gene>
    <name evidence="6" type="ORF">S01H1_41512</name>
</gene>
<evidence type="ECO:0000256" key="3">
    <source>
        <dbReference type="ARBA" id="ARBA00022840"/>
    </source>
</evidence>
<dbReference type="GO" id="GO:0005524">
    <property type="term" value="F:ATP binding"/>
    <property type="evidence" value="ECO:0007669"/>
    <property type="project" value="UniProtKB-KW"/>
</dbReference>
<sequence>KTVIDGSNTSGFQRTVLVAQEGYIETSFGRVGIDYLYLEEDAARIVEKGDKKDIYKLDRLGIPLVEIVTAPDVKTPEQAKEVALHIGGILRSCKVRRGIGTIRQDVNVSIRGENRVEIKGMQDMRIFVKVIENEILRQKRLSDKKNPTKMEVRNAQKDSSTKYMRVLPGSARMYPETDLPLLKISRQMINEAKKTLPKMKKDVEKELEKKGLNKEMISLLLKQNKIEEFKELLNIIPRPQIIAKTLLIFPKEIAKREKISLTKIGK</sequence>
<keyword evidence="1" id="KW-0436">Ligase</keyword>
<feature type="non-terminal residue" evidence="6">
    <location>
        <position position="266"/>
    </location>
</feature>
<dbReference type="SUPFAM" id="SSF55931">
    <property type="entry name" value="Glutamine synthetase/guanido kinase"/>
    <property type="match status" value="1"/>
</dbReference>
<evidence type="ECO:0000256" key="4">
    <source>
        <dbReference type="ARBA" id="ARBA00022917"/>
    </source>
</evidence>
<evidence type="ECO:0000313" key="6">
    <source>
        <dbReference type="EMBL" id="GAG00207.1"/>
    </source>
</evidence>
<dbReference type="EMBL" id="BARS01026334">
    <property type="protein sequence ID" value="GAG00207.1"/>
    <property type="molecule type" value="Genomic_DNA"/>
</dbReference>
<keyword evidence="2" id="KW-0547">Nucleotide-binding</keyword>
<evidence type="ECO:0000256" key="1">
    <source>
        <dbReference type="ARBA" id="ARBA00022598"/>
    </source>
</evidence>
<dbReference type="GO" id="GO:0050567">
    <property type="term" value="F:glutaminyl-tRNA synthase (glutamine-hydrolyzing) activity"/>
    <property type="evidence" value="ECO:0007669"/>
    <property type="project" value="TreeGrafter"/>
</dbReference>
<reference evidence="6" key="1">
    <citation type="journal article" date="2014" name="Front. Microbiol.">
        <title>High frequency of phylogenetically diverse reductive dehalogenase-homologous genes in deep subseafloor sedimentary metagenomes.</title>
        <authorList>
            <person name="Kawai M."/>
            <person name="Futagami T."/>
            <person name="Toyoda A."/>
            <person name="Takaki Y."/>
            <person name="Nishi S."/>
            <person name="Hori S."/>
            <person name="Arai W."/>
            <person name="Tsubouchi T."/>
            <person name="Morono Y."/>
            <person name="Uchiyama I."/>
            <person name="Ito T."/>
            <person name="Fujiyama A."/>
            <person name="Inagaki F."/>
            <person name="Takami H."/>
        </authorList>
    </citation>
    <scope>NUCLEOTIDE SEQUENCE</scope>
    <source>
        <strain evidence="6">Expedition CK06-06</strain>
    </source>
</reference>
<feature type="domain" description="Aspartyl/Glutamyl-tRNA(Gln) amidotransferase subunit B/E catalytic" evidence="5">
    <location>
        <begin position="1"/>
        <end position="189"/>
    </location>
</feature>
<dbReference type="InterPro" id="IPR017959">
    <property type="entry name" value="Asn/Gln-tRNA_amidoTrfase_suB/E"/>
</dbReference>
<dbReference type="PROSITE" id="PS01234">
    <property type="entry name" value="GATB"/>
    <property type="match status" value="1"/>
</dbReference>
<protein>
    <recommendedName>
        <fullName evidence="5">Aspartyl/Glutamyl-tRNA(Gln) amidotransferase subunit B/E catalytic domain-containing protein</fullName>
    </recommendedName>
</protein>
<dbReference type="InterPro" id="IPR014746">
    <property type="entry name" value="Gln_synth/guanido_kin_cat_dom"/>
</dbReference>
<name>X0ULP0_9ZZZZ</name>
<dbReference type="GO" id="GO:0006412">
    <property type="term" value="P:translation"/>
    <property type="evidence" value="ECO:0007669"/>
    <property type="project" value="UniProtKB-KW"/>
</dbReference>
<proteinExistence type="predicted"/>
<dbReference type="AlphaFoldDB" id="X0ULP0"/>
<evidence type="ECO:0000259" key="5">
    <source>
        <dbReference type="Pfam" id="PF02934"/>
    </source>
</evidence>
<keyword evidence="3" id="KW-0067">ATP-binding</keyword>
<keyword evidence="4" id="KW-0648">Protein biosynthesis</keyword>
<organism evidence="6">
    <name type="scientific">marine sediment metagenome</name>
    <dbReference type="NCBI Taxonomy" id="412755"/>
    <lineage>
        <taxon>unclassified sequences</taxon>
        <taxon>metagenomes</taxon>
        <taxon>ecological metagenomes</taxon>
    </lineage>
</organism>
<dbReference type="PANTHER" id="PTHR11659:SF2">
    <property type="entry name" value="GLUTAMYL-TRNA(GLN) AMIDOTRANSFERASE SUBUNIT E"/>
    <property type="match status" value="1"/>
</dbReference>